<dbReference type="InterPro" id="IPR048502">
    <property type="entry name" value="NamZ_N"/>
</dbReference>
<evidence type="ECO:0000259" key="1">
    <source>
        <dbReference type="Pfam" id="PF07075"/>
    </source>
</evidence>
<keyword evidence="4" id="KW-1185">Reference proteome</keyword>
<dbReference type="Gene3D" id="3.90.1150.140">
    <property type="match status" value="1"/>
</dbReference>
<protein>
    <submittedName>
        <fullName evidence="3">DUF1343 domain-containing protein</fullName>
    </submittedName>
</protein>
<dbReference type="InterPro" id="IPR008302">
    <property type="entry name" value="NamZ"/>
</dbReference>
<reference evidence="3 4" key="1">
    <citation type="submission" date="2020-02" db="EMBL/GenBank/DDBJ databases">
        <title>Draft genome sequence of two Spirosoma agri KCTC 52727 and Spirosoma terrae KCTC 52035.</title>
        <authorList>
            <person name="Rojas J."/>
            <person name="Ambika Manirajan B."/>
            <person name="Ratering S."/>
            <person name="Suarez C."/>
            <person name="Schnell S."/>
        </authorList>
    </citation>
    <scope>NUCLEOTIDE SEQUENCE [LARGE SCALE GENOMIC DNA]</scope>
    <source>
        <strain evidence="3 4">KCTC 52727</strain>
    </source>
</reference>
<dbReference type="PANTHER" id="PTHR42915:SF1">
    <property type="entry name" value="PEPTIDOGLYCAN BETA-N-ACETYLMURAMIDASE NAMZ"/>
    <property type="match status" value="1"/>
</dbReference>
<dbReference type="Pfam" id="PF20732">
    <property type="entry name" value="NamZ_C"/>
    <property type="match status" value="1"/>
</dbReference>
<feature type="domain" description="Peptidoglycan beta-N-acetylmuramidase NamZ N-terminal" evidence="1">
    <location>
        <begin position="62"/>
        <end position="260"/>
    </location>
</feature>
<evidence type="ECO:0000313" key="4">
    <source>
        <dbReference type="Proteomes" id="UP000477386"/>
    </source>
</evidence>
<dbReference type="PIRSF" id="PIRSF016719">
    <property type="entry name" value="UCP016719"/>
    <property type="match status" value="1"/>
</dbReference>
<evidence type="ECO:0000313" key="3">
    <source>
        <dbReference type="EMBL" id="NEU70146.1"/>
    </source>
</evidence>
<dbReference type="Gene3D" id="3.40.50.12170">
    <property type="entry name" value="Uncharacterised protein PF07075, DUF1343"/>
    <property type="match status" value="1"/>
</dbReference>
<dbReference type="PANTHER" id="PTHR42915">
    <property type="entry name" value="HYPOTHETICAL 460 KDA PROTEIN IN FEUA-SIGW INTERGENIC REGION [PRECURSOR]"/>
    <property type="match status" value="1"/>
</dbReference>
<proteinExistence type="predicted"/>
<dbReference type="Proteomes" id="UP000477386">
    <property type="component" value="Unassembled WGS sequence"/>
</dbReference>
<dbReference type="GO" id="GO:0033922">
    <property type="term" value="F:peptidoglycan beta-N-acetylmuramidase activity"/>
    <property type="evidence" value="ECO:0007669"/>
    <property type="project" value="InterPro"/>
</dbReference>
<feature type="domain" description="Peptidoglycan beta-N-acetylmuramidase NamZ C-terminal" evidence="2">
    <location>
        <begin position="264"/>
        <end position="414"/>
    </location>
</feature>
<dbReference type="InterPro" id="IPR048503">
    <property type="entry name" value="NamZ_C"/>
</dbReference>
<dbReference type="RefSeq" id="WP_164043366.1">
    <property type="nucleotide sequence ID" value="NZ_JAAGNZ010000003.1"/>
</dbReference>
<dbReference type="Pfam" id="PF07075">
    <property type="entry name" value="NamZ_N"/>
    <property type="match status" value="1"/>
</dbReference>
<organism evidence="3 4">
    <name type="scientific">Spirosoma agri</name>
    <dbReference type="NCBI Taxonomy" id="1987381"/>
    <lineage>
        <taxon>Bacteria</taxon>
        <taxon>Pseudomonadati</taxon>
        <taxon>Bacteroidota</taxon>
        <taxon>Cytophagia</taxon>
        <taxon>Cytophagales</taxon>
        <taxon>Cytophagaceae</taxon>
        <taxon>Spirosoma</taxon>
    </lineage>
</organism>
<dbReference type="AlphaFoldDB" id="A0A6M0IPE2"/>
<name>A0A6M0IPE2_9BACT</name>
<evidence type="ECO:0000259" key="2">
    <source>
        <dbReference type="Pfam" id="PF20732"/>
    </source>
</evidence>
<gene>
    <name evidence="3" type="ORF">GK091_24935</name>
</gene>
<sequence>MNRRFSLLFASPLISTVCLLCLLLPTHWIPLSPDLPKERATPIRTAADQTDQYLPYLKGKRIGMVVNQTSIIGSKPSVDSLLNRGVQIVKIFGPEHGFRGNASNGAKVSDEVDAKTGIPVISLYGKNKKPSREQLADIDLLIYDIQDVGARFYTYINTLDHVMEACAENNKELVILDRPNPNGYCVDGPILEDHLHSGIGMHRIPITHGMTIAEFAQLINGEGWLPNKAICKLHILKVANYSHDLPYELPVMPSPNLNTQQSILLYPSICMFEGTIISQGRGTYMPFTVLGAPALKGKYAFSFRPVSLKGMSESPLHQDTDCYGLDLRKYDTSKLRKTGRINLGWLMELYKAYPDKDRFFDASQSKAMGSFDKLVGTENLRRQIIAGTSEDEIRRSWEPGLSAFKTTRKKYLLYP</sequence>
<dbReference type="EMBL" id="JAAGNZ010000003">
    <property type="protein sequence ID" value="NEU70146.1"/>
    <property type="molecule type" value="Genomic_DNA"/>
</dbReference>
<comment type="caution">
    <text evidence="3">The sequence shown here is derived from an EMBL/GenBank/DDBJ whole genome shotgun (WGS) entry which is preliminary data.</text>
</comment>
<accession>A0A6M0IPE2</accession>